<reference evidence="8 9" key="1">
    <citation type="journal article" date="2019" name="Int. J. Syst. Evol. Microbiol.">
        <title>The Global Catalogue of Microorganisms (GCM) 10K type strain sequencing project: providing services to taxonomists for standard genome sequencing and annotation.</title>
        <authorList>
            <consortium name="The Broad Institute Genomics Platform"/>
            <consortium name="The Broad Institute Genome Sequencing Center for Infectious Disease"/>
            <person name="Wu L."/>
            <person name="Ma J."/>
        </authorList>
    </citation>
    <scope>NUCLEOTIDE SEQUENCE [LARGE SCALE GENOMIC DNA]</scope>
    <source>
        <strain evidence="8 9">JCM 14326</strain>
    </source>
</reference>
<accession>A0ABN2N550</accession>
<feature type="transmembrane region" description="Helical" evidence="7">
    <location>
        <begin position="322"/>
        <end position="341"/>
    </location>
</feature>
<feature type="transmembrane region" description="Helical" evidence="7">
    <location>
        <begin position="275"/>
        <end position="292"/>
    </location>
</feature>
<evidence type="ECO:0000256" key="4">
    <source>
        <dbReference type="ARBA" id="ARBA00022989"/>
    </source>
</evidence>
<sequence length="434" mass="44549">MSAVVETQGAAGAPSSGGTERRVTQVGWKAAGGLLAVGVLYALLLVATPRGGDVNFALSRRADAIQIPVISVPGMPLAWGALVVVALVAAFSVALTLRNRRTPLWAIAVFGVAILTGFLAWAGSGSSGTLSVVGLLGGALLWSVPLVYGSLSGVIGERSGVINIAIEGQMLAAAFTAAVAGSLTGSPWVGLAGGLLSGVLVALVLGLFTVTHKVNQIIVGVVLNVLVLGLTTFLYTQVLVPDAARLNTSPRFGSWGIPLLSEIPVIGPVLFDQTPLVYLMYLVVAGVWFGMYRTRWGLRLRAVGEHPKAADTVGIDVARTRYGALLIGGACAGLGGAFYTTVVLAQFGQNMTAGAGFIALAAMIFGKWDPVRAALAGLLFGFASNLQNVLSVVGSPVPSQFMLMIPYVVTLFAVAGLVGRSRPPAANGEPYVKG</sequence>
<evidence type="ECO:0000256" key="6">
    <source>
        <dbReference type="SAM" id="MobiDB-lite"/>
    </source>
</evidence>
<evidence type="ECO:0000313" key="8">
    <source>
        <dbReference type="EMBL" id="GAA1853198.1"/>
    </source>
</evidence>
<feature type="transmembrane region" description="Helical" evidence="7">
    <location>
        <begin position="26"/>
        <end position="47"/>
    </location>
</feature>
<dbReference type="Gene3D" id="1.10.3470.10">
    <property type="entry name" value="ABC transporter involved in vitamin B12 uptake, BtuC"/>
    <property type="match status" value="1"/>
</dbReference>
<evidence type="ECO:0000256" key="1">
    <source>
        <dbReference type="ARBA" id="ARBA00004651"/>
    </source>
</evidence>
<dbReference type="RefSeq" id="WP_344099591.1">
    <property type="nucleotide sequence ID" value="NZ_BAAANL010000001.1"/>
</dbReference>
<dbReference type="InterPro" id="IPR001851">
    <property type="entry name" value="ABC_transp_permease"/>
</dbReference>
<feature type="transmembrane region" description="Helical" evidence="7">
    <location>
        <begin position="373"/>
        <end position="393"/>
    </location>
</feature>
<dbReference type="EMBL" id="BAAANL010000001">
    <property type="protein sequence ID" value="GAA1853198.1"/>
    <property type="molecule type" value="Genomic_DNA"/>
</dbReference>
<feature type="transmembrane region" description="Helical" evidence="7">
    <location>
        <begin position="160"/>
        <end position="182"/>
    </location>
</feature>
<feature type="transmembrane region" description="Helical" evidence="7">
    <location>
        <begin position="77"/>
        <end position="97"/>
    </location>
</feature>
<gene>
    <name evidence="8" type="ORF">GCM10009751_07290</name>
</gene>
<name>A0ABN2N550_9MICO</name>
<feature type="transmembrane region" description="Helical" evidence="7">
    <location>
        <begin position="347"/>
        <end position="366"/>
    </location>
</feature>
<evidence type="ECO:0000256" key="3">
    <source>
        <dbReference type="ARBA" id="ARBA00022692"/>
    </source>
</evidence>
<protein>
    <submittedName>
        <fullName evidence="8">ABC transporter permease</fullName>
    </submittedName>
</protein>
<evidence type="ECO:0000256" key="5">
    <source>
        <dbReference type="ARBA" id="ARBA00023136"/>
    </source>
</evidence>
<evidence type="ECO:0000256" key="2">
    <source>
        <dbReference type="ARBA" id="ARBA00022475"/>
    </source>
</evidence>
<keyword evidence="2" id="KW-1003">Cell membrane</keyword>
<dbReference type="PANTHER" id="PTHR43370:SF1">
    <property type="entry name" value="GUANOSINE ABC TRANSPORTER PERMEASE PROTEIN NUPQ"/>
    <property type="match status" value="1"/>
</dbReference>
<keyword evidence="5 7" id="KW-0472">Membrane</keyword>
<feature type="transmembrane region" description="Helical" evidence="7">
    <location>
        <begin position="188"/>
        <end position="210"/>
    </location>
</feature>
<dbReference type="PANTHER" id="PTHR43370">
    <property type="entry name" value="SUGAR ABC TRANSPORTER INTEGRAL MEMBRANE PROTEIN-RELATED"/>
    <property type="match status" value="1"/>
</dbReference>
<evidence type="ECO:0000256" key="7">
    <source>
        <dbReference type="SAM" id="Phobius"/>
    </source>
</evidence>
<keyword evidence="4 7" id="KW-1133">Transmembrane helix</keyword>
<feature type="transmembrane region" description="Helical" evidence="7">
    <location>
        <begin position="104"/>
        <end position="122"/>
    </location>
</feature>
<feature type="transmembrane region" description="Helical" evidence="7">
    <location>
        <begin position="217"/>
        <end position="240"/>
    </location>
</feature>
<organism evidence="8 9">
    <name type="scientific">Myceligenerans crystallogenes</name>
    <dbReference type="NCBI Taxonomy" id="316335"/>
    <lineage>
        <taxon>Bacteria</taxon>
        <taxon>Bacillati</taxon>
        <taxon>Actinomycetota</taxon>
        <taxon>Actinomycetes</taxon>
        <taxon>Micrococcales</taxon>
        <taxon>Promicromonosporaceae</taxon>
        <taxon>Myceligenerans</taxon>
    </lineage>
</organism>
<proteinExistence type="predicted"/>
<keyword evidence="3 7" id="KW-0812">Transmembrane</keyword>
<comment type="subcellular location">
    <subcellularLocation>
        <location evidence="1">Cell membrane</location>
        <topology evidence="1">Multi-pass membrane protein</topology>
    </subcellularLocation>
</comment>
<evidence type="ECO:0000313" key="9">
    <source>
        <dbReference type="Proteomes" id="UP001501094"/>
    </source>
</evidence>
<dbReference type="CDD" id="cd06580">
    <property type="entry name" value="TM_PBP1_transp_TpRbsC_like"/>
    <property type="match status" value="1"/>
</dbReference>
<feature type="transmembrane region" description="Helical" evidence="7">
    <location>
        <begin position="128"/>
        <end position="148"/>
    </location>
</feature>
<feature type="region of interest" description="Disordered" evidence="6">
    <location>
        <begin position="1"/>
        <end position="20"/>
    </location>
</feature>
<keyword evidence="9" id="KW-1185">Reference proteome</keyword>
<dbReference type="InterPro" id="IPR037294">
    <property type="entry name" value="ABC_BtuC-like"/>
</dbReference>
<feature type="transmembrane region" description="Helical" evidence="7">
    <location>
        <begin position="399"/>
        <end position="418"/>
    </location>
</feature>
<dbReference type="Pfam" id="PF02653">
    <property type="entry name" value="BPD_transp_2"/>
    <property type="match status" value="1"/>
</dbReference>
<comment type="caution">
    <text evidence="8">The sequence shown here is derived from an EMBL/GenBank/DDBJ whole genome shotgun (WGS) entry which is preliminary data.</text>
</comment>
<dbReference type="Proteomes" id="UP001501094">
    <property type="component" value="Unassembled WGS sequence"/>
</dbReference>